<sequence length="167" mass="19000">MLTGNCDVTSGTVKMVLCALVVLGLCSSVISATVNVGFMDYLQQGKLNWVKKNPHHPKWIQMLNMVNLKTESKNALYGVQSVRAAQNKEGTYYDATFWPITDKKELPTCNTQFFIPLFGRHRDMTIKSYSCEPLTRNQDTIADRTHLIFKGKNRLLTLEKLPKKDDE</sequence>
<organism evidence="1">
    <name type="scientific">Lygus hesperus</name>
    <name type="common">Western plant bug</name>
    <dbReference type="NCBI Taxonomy" id="30085"/>
    <lineage>
        <taxon>Eukaryota</taxon>
        <taxon>Metazoa</taxon>
        <taxon>Ecdysozoa</taxon>
        <taxon>Arthropoda</taxon>
        <taxon>Hexapoda</taxon>
        <taxon>Insecta</taxon>
        <taxon>Pterygota</taxon>
        <taxon>Neoptera</taxon>
        <taxon>Paraneoptera</taxon>
        <taxon>Hemiptera</taxon>
        <taxon>Heteroptera</taxon>
        <taxon>Panheteroptera</taxon>
        <taxon>Cimicomorpha</taxon>
        <taxon>Miridae</taxon>
        <taxon>Mirini</taxon>
        <taxon>Lygus</taxon>
    </lineage>
</organism>
<evidence type="ECO:0000313" key="1">
    <source>
        <dbReference type="EMBL" id="JAG07554.1"/>
    </source>
</evidence>
<proteinExistence type="predicted"/>
<dbReference type="GO" id="GO:0016874">
    <property type="term" value="F:ligase activity"/>
    <property type="evidence" value="ECO:0007669"/>
    <property type="project" value="UniProtKB-KW"/>
</dbReference>
<dbReference type="EMBL" id="GBRD01014386">
    <property type="protein sequence ID" value="JAG51440.1"/>
    <property type="molecule type" value="Transcribed_RNA"/>
</dbReference>
<keyword evidence="1" id="KW-0436">Ligase</keyword>
<evidence type="ECO:0000313" key="2">
    <source>
        <dbReference type="EMBL" id="JAG51439.1"/>
    </source>
</evidence>
<dbReference type="AlphaFoldDB" id="A0A0A9WIC7"/>
<reference evidence="1" key="1">
    <citation type="journal article" date="2014" name="PLoS ONE">
        <title>Transcriptome-Based Identification of ABC Transporters in the Western Tarnished Plant Bug Lygus hesperus.</title>
        <authorList>
            <person name="Hull J.J."/>
            <person name="Chaney K."/>
            <person name="Geib S.M."/>
            <person name="Fabrick J.A."/>
            <person name="Brent C.S."/>
            <person name="Walsh D."/>
            <person name="Lavine L.C."/>
        </authorList>
    </citation>
    <scope>NUCLEOTIDE SEQUENCE</scope>
</reference>
<dbReference type="EMBL" id="GBRD01014387">
    <property type="protein sequence ID" value="JAG51439.1"/>
    <property type="molecule type" value="Transcribed_RNA"/>
</dbReference>
<name>A0A0A9WIC7_LYGHE</name>
<gene>
    <name evidence="1" type="primary">alaS_23</name>
    <name evidence="1" type="ORF">CM83_99887</name>
</gene>
<reference evidence="1" key="2">
    <citation type="submission" date="2014-07" db="EMBL/GenBank/DDBJ databases">
        <authorList>
            <person name="Hull J."/>
        </authorList>
    </citation>
    <scope>NUCLEOTIDE SEQUENCE</scope>
</reference>
<reference evidence="2" key="3">
    <citation type="submission" date="2014-09" db="EMBL/GenBank/DDBJ databases">
        <authorList>
            <person name="Magalhaes I.L.F."/>
            <person name="Oliveira U."/>
            <person name="Santos F.R."/>
            <person name="Vidigal T.H.D.A."/>
            <person name="Brescovit A.D."/>
            <person name="Santos A.J."/>
        </authorList>
    </citation>
    <scope>NUCLEOTIDE SEQUENCE</scope>
</reference>
<protein>
    <submittedName>
        <fullName evidence="1">Alanine--tRNA ligase</fullName>
    </submittedName>
</protein>
<dbReference type="EMBL" id="GBHO01036050">
    <property type="protein sequence ID" value="JAG07554.1"/>
    <property type="molecule type" value="Transcribed_RNA"/>
</dbReference>
<accession>A0A0A9WIC7</accession>